<gene>
    <name evidence="10" type="primary">LOC120265615</name>
</gene>
<evidence type="ECO:0000256" key="6">
    <source>
        <dbReference type="ARBA" id="ARBA00022963"/>
    </source>
</evidence>
<evidence type="ECO:0000256" key="1">
    <source>
        <dbReference type="ARBA" id="ARBA00004613"/>
    </source>
</evidence>
<feature type="chain" id="PRO_5044332878" evidence="8">
    <location>
        <begin position="29"/>
        <end position="371"/>
    </location>
</feature>
<dbReference type="SUPFAM" id="SSF52266">
    <property type="entry name" value="SGNH hydrolase"/>
    <property type="match status" value="1"/>
</dbReference>
<dbReference type="Proteomes" id="UP001515500">
    <property type="component" value="Chromosome 7"/>
</dbReference>
<reference evidence="10" key="1">
    <citation type="submission" date="2025-08" db="UniProtKB">
        <authorList>
            <consortium name="RefSeq"/>
        </authorList>
    </citation>
    <scope>IDENTIFICATION</scope>
</reference>
<dbReference type="PANTHER" id="PTHR45650">
    <property type="entry name" value="GDSL-LIKE LIPASE/ACYLHYDROLASE-RELATED"/>
    <property type="match status" value="1"/>
</dbReference>
<evidence type="ECO:0000313" key="10">
    <source>
        <dbReference type="RefSeq" id="XP_039129493.1"/>
    </source>
</evidence>
<dbReference type="GeneID" id="120265615"/>
<dbReference type="InterPro" id="IPR036514">
    <property type="entry name" value="SGNH_hydro_sf"/>
</dbReference>
<keyword evidence="7" id="KW-0443">Lipid metabolism</keyword>
<proteinExistence type="inferred from homology"/>
<organism evidence="9 10">
    <name type="scientific">Dioscorea cayennensis subsp. rotundata</name>
    <name type="common">White Guinea yam</name>
    <name type="synonym">Dioscorea rotundata</name>
    <dbReference type="NCBI Taxonomy" id="55577"/>
    <lineage>
        <taxon>Eukaryota</taxon>
        <taxon>Viridiplantae</taxon>
        <taxon>Streptophyta</taxon>
        <taxon>Embryophyta</taxon>
        <taxon>Tracheophyta</taxon>
        <taxon>Spermatophyta</taxon>
        <taxon>Magnoliopsida</taxon>
        <taxon>Liliopsida</taxon>
        <taxon>Dioscoreales</taxon>
        <taxon>Dioscoreaceae</taxon>
        <taxon>Dioscorea</taxon>
    </lineage>
</organism>
<feature type="signal peptide" evidence="8">
    <location>
        <begin position="1"/>
        <end position="28"/>
    </location>
</feature>
<sequence length="371" mass="40997">MYSVMRMLSKFLFTFSVCLLMSFGSGSSSTLNASFIFGDSLVDGGNNDYLLTLSKANYPPFGIDLSPHRQPTGRFTNGRTIADILGQEVGLKNWVPPYLDPSATGPAVLQGVNYASGGGGLLKKTGKFFGASLNLYTQIDCYSKTRQDIISSVGRTAALRLLRKEALFSVTIGSNDFINNYLIPILSVPKRAVISPEMFVESLISSYRQQLKRLYYLDARKILVVNVGPIGCIPYMREQSLSSSTKCFDLANQLAENFNSRLKDLVQELSSSLDGSIFVYANVNSIVSDIIQNYRHYGFEVADSACCRTAGRYGGLIPCCPKAKICLDRTKYVFWDPYHPTETTNIIIAKQLLDGNSNVIFPMNIRELSQA</sequence>
<dbReference type="GO" id="GO:0016042">
    <property type="term" value="P:lipid catabolic process"/>
    <property type="evidence" value="ECO:0007669"/>
    <property type="project" value="UniProtKB-KW"/>
</dbReference>
<dbReference type="GO" id="GO:0016788">
    <property type="term" value="F:hydrolase activity, acting on ester bonds"/>
    <property type="evidence" value="ECO:0007669"/>
    <property type="project" value="InterPro"/>
</dbReference>
<evidence type="ECO:0000256" key="2">
    <source>
        <dbReference type="ARBA" id="ARBA00008668"/>
    </source>
</evidence>
<comment type="subcellular location">
    <subcellularLocation>
        <location evidence="1">Secreted</location>
    </subcellularLocation>
</comment>
<protein>
    <submittedName>
        <fullName evidence="10">GDSL esterase/lipase At4g16230-like isoform X1</fullName>
    </submittedName>
</protein>
<dbReference type="Pfam" id="PF00657">
    <property type="entry name" value="Lipase_GDSL"/>
    <property type="match status" value="1"/>
</dbReference>
<dbReference type="GO" id="GO:0005576">
    <property type="term" value="C:extracellular region"/>
    <property type="evidence" value="ECO:0007669"/>
    <property type="project" value="UniProtKB-SubCell"/>
</dbReference>
<keyword evidence="5" id="KW-0378">Hydrolase</keyword>
<dbReference type="AlphaFoldDB" id="A0AB40BRB4"/>
<keyword evidence="9" id="KW-1185">Reference proteome</keyword>
<accession>A0AB40BRB4</accession>
<dbReference type="InterPro" id="IPR051238">
    <property type="entry name" value="GDSL_esterase/lipase"/>
</dbReference>
<evidence type="ECO:0000256" key="8">
    <source>
        <dbReference type="SAM" id="SignalP"/>
    </source>
</evidence>
<comment type="similarity">
    <text evidence="2">Belongs to the 'GDSL' lipolytic enzyme family.</text>
</comment>
<dbReference type="CDD" id="cd01837">
    <property type="entry name" value="SGNH_plant_lipase_like"/>
    <property type="match status" value="1"/>
</dbReference>
<evidence type="ECO:0000256" key="5">
    <source>
        <dbReference type="ARBA" id="ARBA00022801"/>
    </source>
</evidence>
<dbReference type="InterPro" id="IPR035669">
    <property type="entry name" value="SGNH_plant_lipase-like"/>
</dbReference>
<evidence type="ECO:0000313" key="9">
    <source>
        <dbReference type="Proteomes" id="UP001515500"/>
    </source>
</evidence>
<evidence type="ECO:0000256" key="4">
    <source>
        <dbReference type="ARBA" id="ARBA00022729"/>
    </source>
</evidence>
<keyword evidence="6" id="KW-0442">Lipid degradation</keyword>
<keyword evidence="4 8" id="KW-0732">Signal</keyword>
<keyword evidence="3" id="KW-0964">Secreted</keyword>
<dbReference type="RefSeq" id="XP_039129493.1">
    <property type="nucleotide sequence ID" value="XM_039273559.1"/>
</dbReference>
<evidence type="ECO:0000256" key="7">
    <source>
        <dbReference type="ARBA" id="ARBA00023098"/>
    </source>
</evidence>
<dbReference type="InterPro" id="IPR001087">
    <property type="entry name" value="GDSL"/>
</dbReference>
<name>A0AB40BRB4_DIOCR</name>
<dbReference type="Gene3D" id="3.40.50.1110">
    <property type="entry name" value="SGNH hydrolase"/>
    <property type="match status" value="1"/>
</dbReference>
<dbReference type="PANTHER" id="PTHR45650:SF4">
    <property type="entry name" value="GDSL-LIKE LIPASE_ACYLHYDROLASE FAMILY PROTEIN, EXPRESSED"/>
    <property type="match status" value="1"/>
</dbReference>
<evidence type="ECO:0000256" key="3">
    <source>
        <dbReference type="ARBA" id="ARBA00022525"/>
    </source>
</evidence>